<feature type="compositionally biased region" description="Basic and acidic residues" evidence="1">
    <location>
        <begin position="389"/>
        <end position="420"/>
    </location>
</feature>
<dbReference type="InterPro" id="IPR001611">
    <property type="entry name" value="Leu-rich_rpt"/>
</dbReference>
<organism evidence="2 3">
    <name type="scientific">Microcaecilia unicolor</name>
    <dbReference type="NCBI Taxonomy" id="1415580"/>
    <lineage>
        <taxon>Eukaryota</taxon>
        <taxon>Metazoa</taxon>
        <taxon>Chordata</taxon>
        <taxon>Craniata</taxon>
        <taxon>Vertebrata</taxon>
        <taxon>Euteleostomi</taxon>
        <taxon>Amphibia</taxon>
        <taxon>Gymnophiona</taxon>
        <taxon>Siphonopidae</taxon>
        <taxon>Microcaecilia</taxon>
    </lineage>
</organism>
<dbReference type="Pfam" id="PF13516">
    <property type="entry name" value="LRR_6"/>
    <property type="match status" value="3"/>
</dbReference>
<proteinExistence type="predicted"/>
<dbReference type="CTD" id="149499"/>
<dbReference type="OrthoDB" id="120976at2759"/>
<dbReference type="InterPro" id="IPR053040">
    <property type="entry name" value="LRR-containing_protein_71"/>
</dbReference>
<dbReference type="PANTHER" id="PTHR46984:SF1">
    <property type="entry name" value="LEUCINE-RICH REPEAT-CONTAINING PROTEIN 71"/>
    <property type="match status" value="1"/>
</dbReference>
<dbReference type="InterPro" id="IPR032675">
    <property type="entry name" value="LRR_dom_sf"/>
</dbReference>
<feature type="region of interest" description="Disordered" evidence="1">
    <location>
        <begin position="337"/>
        <end position="433"/>
    </location>
</feature>
<accession>A0A6P7WYK0</accession>
<protein>
    <submittedName>
        <fullName evidence="3">Leucine-rich repeat-containing protein 71 isoform X1</fullName>
    </submittedName>
</protein>
<dbReference type="GeneID" id="115457859"/>
<dbReference type="Gene3D" id="3.80.10.10">
    <property type="entry name" value="Ribonuclease Inhibitor"/>
    <property type="match status" value="2"/>
</dbReference>
<evidence type="ECO:0000313" key="2">
    <source>
        <dbReference type="Proteomes" id="UP000515156"/>
    </source>
</evidence>
<dbReference type="RefSeq" id="XP_030043375.1">
    <property type="nucleotide sequence ID" value="XM_030187515.1"/>
</dbReference>
<reference evidence="3" key="1">
    <citation type="submission" date="2025-08" db="UniProtKB">
        <authorList>
            <consortium name="RefSeq"/>
        </authorList>
    </citation>
    <scope>IDENTIFICATION</scope>
</reference>
<keyword evidence="2" id="KW-1185">Reference proteome</keyword>
<dbReference type="FunCoup" id="A0A6P7WYK0">
    <property type="interactions" value="17"/>
</dbReference>
<evidence type="ECO:0000313" key="3">
    <source>
        <dbReference type="RefSeq" id="XP_030043375.1"/>
    </source>
</evidence>
<dbReference type="PANTHER" id="PTHR46984">
    <property type="entry name" value="LEUCINE-RICH REPEAT-CONTAINING PROTEIN 71"/>
    <property type="match status" value="1"/>
</dbReference>
<dbReference type="SUPFAM" id="SSF52047">
    <property type="entry name" value="RNI-like"/>
    <property type="match status" value="1"/>
</dbReference>
<gene>
    <name evidence="3" type="primary">LRRC71</name>
</gene>
<name>A0A6P7WYK0_9AMPH</name>
<evidence type="ECO:0000256" key="1">
    <source>
        <dbReference type="SAM" id="MobiDB-lite"/>
    </source>
</evidence>
<dbReference type="AlphaFoldDB" id="A0A6P7WYK0"/>
<sequence>MDAIGGGVRRSWSGGSSVVKKVTMKKGVKEKLSVQESEELRLAGDYQCTGNLELDYTELCFFHGISEIPKIVHRIHQVTPASEKIAPEEAENTVEKATRISRSLLHERFSYFQPRILVDLENEDPKSVRDIYIRGWKIDEKMMDVFSKCLPASQTLHSINLWNVGLTDNTFELLTDTLLHCPNLKTLVLDGNPLPQQTYFKLFSEDSTLAHVTLRNNKIDNEGVWFLAQALLELQLASKHLVSLNLSYNHISDTGASYLAEVLRMNRSLLYLSLSHNEIGDEGALYLAEILGYFALTTQEVVERRYLLLNKESLEHSRLPSPIRIIEGKVEHPQQLPSCIGVEKAEKGPATKSIKSASKKKEKREEQPKKEEKAVSISLVAGSGQGGPIKKEDLKLKKQAGKSEEKARGKERKSATKEKPTVVPEPEPPEPAEVLHPLLEPVEYRDGHVFLLGNRTLINLNLAMNKITERGLKGFLVSLESQGLALKNLRGTHSGTGLLRLSVGRNNFSSRNPTFLKLQEVMAGRDPILKAAAKAAEEEQAQA</sequence>
<feature type="compositionally biased region" description="Basic and acidic residues" evidence="1">
    <location>
        <begin position="363"/>
        <end position="374"/>
    </location>
</feature>
<dbReference type="InParanoid" id="A0A6P7WYK0"/>
<dbReference type="KEGG" id="muo:115457859"/>
<dbReference type="Proteomes" id="UP000515156">
    <property type="component" value="Chromosome 14"/>
</dbReference>
<dbReference type="SMART" id="SM00368">
    <property type="entry name" value="LRR_RI"/>
    <property type="match status" value="5"/>
</dbReference>